<gene>
    <name evidence="18" type="ORF">LCGC14_2551520</name>
</gene>
<comment type="function">
    <text evidence="4">Catalyzes ATP-dependent phosphorylation of adenosylcobinamide and addition of GMP to adenosylcobinamide phosphate.</text>
</comment>
<dbReference type="GO" id="GO:0043752">
    <property type="term" value="F:adenosylcobinamide kinase activity"/>
    <property type="evidence" value="ECO:0007669"/>
    <property type="project" value="UniProtKB-EC"/>
</dbReference>
<evidence type="ECO:0000256" key="1">
    <source>
        <dbReference type="ARBA" id="ARBA00000312"/>
    </source>
</evidence>
<reference evidence="18" key="1">
    <citation type="journal article" date="2015" name="Nature">
        <title>Complex archaea that bridge the gap between prokaryotes and eukaryotes.</title>
        <authorList>
            <person name="Spang A."/>
            <person name="Saw J.H."/>
            <person name="Jorgensen S.L."/>
            <person name="Zaremba-Niedzwiedzka K."/>
            <person name="Martijn J."/>
            <person name="Lind A.E."/>
            <person name="van Eijk R."/>
            <person name="Schleper C."/>
            <person name="Guy L."/>
            <person name="Ettema T.J."/>
        </authorList>
    </citation>
    <scope>NUCLEOTIDE SEQUENCE</scope>
</reference>
<keyword evidence="11" id="KW-0808">Transferase</keyword>
<evidence type="ECO:0000256" key="7">
    <source>
        <dbReference type="ARBA" id="ARBA00007490"/>
    </source>
</evidence>
<dbReference type="Gene3D" id="3.40.50.300">
    <property type="entry name" value="P-loop containing nucleotide triphosphate hydrolases"/>
    <property type="match status" value="1"/>
</dbReference>
<dbReference type="InterPro" id="IPR027417">
    <property type="entry name" value="P-loop_NTPase"/>
</dbReference>
<evidence type="ECO:0000256" key="8">
    <source>
        <dbReference type="ARBA" id="ARBA00012016"/>
    </source>
</evidence>
<dbReference type="InterPro" id="IPR003203">
    <property type="entry name" value="CobU/CobP"/>
</dbReference>
<evidence type="ECO:0000256" key="13">
    <source>
        <dbReference type="ARBA" id="ARBA00022777"/>
    </source>
</evidence>
<sequence length="98" mass="10873">MVTLYTGGCRSGKSEMAVARAKAACGEVCFIATCVPQDDEMRLRVKKHQEQRPANWQLVEEPVGLAQAISKVDAEAYPVILVDCLTLWVCNLMCQEKK</sequence>
<evidence type="ECO:0000256" key="12">
    <source>
        <dbReference type="ARBA" id="ARBA00022741"/>
    </source>
</evidence>
<evidence type="ECO:0000256" key="2">
    <source>
        <dbReference type="ARBA" id="ARBA00000711"/>
    </source>
</evidence>
<name>A0A0F9BAM6_9ZZZZ</name>
<comment type="similarity">
    <text evidence="7">Belongs to the CobU/CobP family.</text>
</comment>
<dbReference type="PANTHER" id="PTHR34848">
    <property type="match status" value="1"/>
</dbReference>
<dbReference type="EMBL" id="LAZR01041889">
    <property type="protein sequence ID" value="KKL10867.1"/>
    <property type="molecule type" value="Genomic_DNA"/>
</dbReference>
<evidence type="ECO:0000256" key="11">
    <source>
        <dbReference type="ARBA" id="ARBA00022679"/>
    </source>
</evidence>
<dbReference type="PANTHER" id="PTHR34848:SF1">
    <property type="entry name" value="BIFUNCTIONAL ADENOSYLCOBALAMIN BIOSYNTHESIS PROTEIN COBU"/>
    <property type="match status" value="1"/>
</dbReference>
<comment type="catalytic activity">
    <reaction evidence="3">
        <text>adenosylcob(III)inamide + GTP = adenosylcob(III)inamide phosphate + GDP + H(+)</text>
        <dbReference type="Rhea" id="RHEA:15765"/>
        <dbReference type="ChEBI" id="CHEBI:2480"/>
        <dbReference type="ChEBI" id="CHEBI:15378"/>
        <dbReference type="ChEBI" id="CHEBI:37565"/>
        <dbReference type="ChEBI" id="CHEBI:58189"/>
        <dbReference type="ChEBI" id="CHEBI:58502"/>
        <dbReference type="EC" id="2.7.1.156"/>
    </reaction>
</comment>
<comment type="catalytic activity">
    <reaction evidence="2">
        <text>adenosylcob(III)inamide phosphate + GTP + H(+) = adenosylcob(III)inamide-GDP + diphosphate</text>
        <dbReference type="Rhea" id="RHEA:22712"/>
        <dbReference type="ChEBI" id="CHEBI:15378"/>
        <dbReference type="ChEBI" id="CHEBI:33019"/>
        <dbReference type="ChEBI" id="CHEBI:37565"/>
        <dbReference type="ChEBI" id="CHEBI:58502"/>
        <dbReference type="ChEBI" id="CHEBI:60487"/>
        <dbReference type="EC" id="2.7.7.62"/>
    </reaction>
</comment>
<dbReference type="GO" id="GO:0005524">
    <property type="term" value="F:ATP binding"/>
    <property type="evidence" value="ECO:0007669"/>
    <property type="project" value="UniProtKB-KW"/>
</dbReference>
<evidence type="ECO:0000256" key="15">
    <source>
        <dbReference type="ARBA" id="ARBA00023134"/>
    </source>
</evidence>
<evidence type="ECO:0000256" key="3">
    <source>
        <dbReference type="ARBA" id="ARBA00001522"/>
    </source>
</evidence>
<dbReference type="GO" id="GO:0009236">
    <property type="term" value="P:cobalamin biosynthetic process"/>
    <property type="evidence" value="ECO:0007669"/>
    <property type="project" value="UniProtKB-KW"/>
</dbReference>
<comment type="pathway">
    <text evidence="6">Cofactor biosynthesis; adenosylcobalamin biosynthesis; adenosylcobalamin from cob(II)yrinate a,c-diamide: step 5/7.</text>
</comment>
<comment type="pathway">
    <text evidence="5">Cofactor biosynthesis; adenosylcobalamin biosynthesis; adenosylcobalamin from cob(II)yrinate a,c-diamide: step 6/7.</text>
</comment>
<evidence type="ECO:0000256" key="4">
    <source>
        <dbReference type="ARBA" id="ARBA00003889"/>
    </source>
</evidence>
<proteinExistence type="inferred from homology"/>
<evidence type="ECO:0000256" key="17">
    <source>
        <dbReference type="ARBA" id="ARBA00030571"/>
    </source>
</evidence>
<keyword evidence="14" id="KW-0067">ATP-binding</keyword>
<evidence type="ECO:0000256" key="9">
    <source>
        <dbReference type="ARBA" id="ARBA00012523"/>
    </source>
</evidence>
<comment type="caution">
    <text evidence="18">The sequence shown here is derived from an EMBL/GenBank/DDBJ whole genome shotgun (WGS) entry which is preliminary data.</text>
</comment>
<evidence type="ECO:0000256" key="10">
    <source>
        <dbReference type="ARBA" id="ARBA00022573"/>
    </source>
</evidence>
<evidence type="ECO:0000256" key="14">
    <source>
        <dbReference type="ARBA" id="ARBA00022840"/>
    </source>
</evidence>
<keyword evidence="10" id="KW-0169">Cobalamin biosynthesis</keyword>
<dbReference type="EC" id="2.7.1.156" evidence="8"/>
<protein>
    <recommendedName>
        <fullName evidence="16">Adenosylcobinamide kinase</fullName>
        <ecNumber evidence="8">2.7.1.156</ecNumber>
        <ecNumber evidence="9">2.7.7.62</ecNumber>
    </recommendedName>
    <alternativeName>
        <fullName evidence="17">Adenosylcobinamide-phosphate guanylyltransferase</fullName>
    </alternativeName>
</protein>
<evidence type="ECO:0000256" key="5">
    <source>
        <dbReference type="ARBA" id="ARBA00004692"/>
    </source>
</evidence>
<dbReference type="Pfam" id="PF02283">
    <property type="entry name" value="CobU"/>
    <property type="match status" value="1"/>
</dbReference>
<keyword evidence="13" id="KW-0418">Kinase</keyword>
<dbReference type="EC" id="2.7.7.62" evidence="9"/>
<dbReference type="AlphaFoldDB" id="A0A0F9BAM6"/>
<comment type="catalytic activity">
    <reaction evidence="1">
        <text>adenosylcob(III)inamide + ATP = adenosylcob(III)inamide phosphate + ADP + H(+)</text>
        <dbReference type="Rhea" id="RHEA:15769"/>
        <dbReference type="ChEBI" id="CHEBI:2480"/>
        <dbReference type="ChEBI" id="CHEBI:15378"/>
        <dbReference type="ChEBI" id="CHEBI:30616"/>
        <dbReference type="ChEBI" id="CHEBI:58502"/>
        <dbReference type="ChEBI" id="CHEBI:456216"/>
        <dbReference type="EC" id="2.7.1.156"/>
    </reaction>
</comment>
<dbReference type="GO" id="GO:0008820">
    <property type="term" value="F:cobinamide phosphate guanylyltransferase activity"/>
    <property type="evidence" value="ECO:0007669"/>
    <property type="project" value="UniProtKB-EC"/>
</dbReference>
<dbReference type="GO" id="GO:0005525">
    <property type="term" value="F:GTP binding"/>
    <property type="evidence" value="ECO:0007669"/>
    <property type="project" value="UniProtKB-KW"/>
</dbReference>
<organism evidence="18">
    <name type="scientific">marine sediment metagenome</name>
    <dbReference type="NCBI Taxonomy" id="412755"/>
    <lineage>
        <taxon>unclassified sequences</taxon>
        <taxon>metagenomes</taxon>
        <taxon>ecological metagenomes</taxon>
    </lineage>
</organism>
<evidence type="ECO:0000256" key="16">
    <source>
        <dbReference type="ARBA" id="ARBA00029570"/>
    </source>
</evidence>
<accession>A0A0F9BAM6</accession>
<evidence type="ECO:0000313" key="18">
    <source>
        <dbReference type="EMBL" id="KKL10867.1"/>
    </source>
</evidence>
<evidence type="ECO:0000256" key="6">
    <source>
        <dbReference type="ARBA" id="ARBA00005159"/>
    </source>
</evidence>
<keyword evidence="15" id="KW-0342">GTP-binding</keyword>
<dbReference type="SUPFAM" id="SSF52540">
    <property type="entry name" value="P-loop containing nucleoside triphosphate hydrolases"/>
    <property type="match status" value="1"/>
</dbReference>
<keyword evidence="12" id="KW-0547">Nucleotide-binding</keyword>